<dbReference type="PANTHER" id="PTHR33332">
    <property type="entry name" value="REVERSE TRANSCRIPTASE DOMAIN-CONTAINING PROTEIN"/>
    <property type="match status" value="1"/>
</dbReference>
<evidence type="ECO:0000313" key="3">
    <source>
        <dbReference type="WBParaSite" id="TREG1_1650.1"/>
    </source>
</evidence>
<keyword evidence="2" id="KW-1185">Reference proteome</keyword>
<feature type="domain" description="Reverse transcriptase" evidence="1">
    <location>
        <begin position="1"/>
        <end position="133"/>
    </location>
</feature>
<organism evidence="2 3">
    <name type="scientific">Trichobilharzia regenti</name>
    <name type="common">Nasal bird schistosome</name>
    <dbReference type="NCBI Taxonomy" id="157069"/>
    <lineage>
        <taxon>Eukaryota</taxon>
        <taxon>Metazoa</taxon>
        <taxon>Spiralia</taxon>
        <taxon>Lophotrochozoa</taxon>
        <taxon>Platyhelminthes</taxon>
        <taxon>Trematoda</taxon>
        <taxon>Digenea</taxon>
        <taxon>Strigeidida</taxon>
        <taxon>Schistosomatoidea</taxon>
        <taxon>Schistosomatidae</taxon>
        <taxon>Trichobilharzia</taxon>
    </lineage>
</organism>
<evidence type="ECO:0000313" key="2">
    <source>
        <dbReference type="Proteomes" id="UP000050795"/>
    </source>
</evidence>
<reference evidence="3" key="2">
    <citation type="submission" date="2023-11" db="UniProtKB">
        <authorList>
            <consortium name="WormBaseParasite"/>
        </authorList>
    </citation>
    <scope>IDENTIFICATION</scope>
</reference>
<dbReference type="InterPro" id="IPR043502">
    <property type="entry name" value="DNA/RNA_pol_sf"/>
</dbReference>
<reference evidence="2" key="1">
    <citation type="submission" date="2022-06" db="EMBL/GenBank/DDBJ databases">
        <authorList>
            <person name="Berger JAMES D."/>
            <person name="Berger JAMES D."/>
        </authorList>
    </citation>
    <scope>NUCLEOTIDE SEQUENCE [LARGE SCALE GENOMIC DNA]</scope>
</reference>
<proteinExistence type="predicted"/>
<name>A0AA85JET6_TRIRE</name>
<dbReference type="PROSITE" id="PS50878">
    <property type="entry name" value="RT_POL"/>
    <property type="match status" value="1"/>
</dbReference>
<dbReference type="SUPFAM" id="SSF56672">
    <property type="entry name" value="DNA/RNA polymerases"/>
    <property type="match status" value="1"/>
</dbReference>
<dbReference type="Proteomes" id="UP000050795">
    <property type="component" value="Unassembled WGS sequence"/>
</dbReference>
<accession>A0AA85JET6</accession>
<evidence type="ECO:0000259" key="1">
    <source>
        <dbReference type="PROSITE" id="PS50878"/>
    </source>
</evidence>
<dbReference type="InterPro" id="IPR000477">
    <property type="entry name" value="RT_dom"/>
</dbReference>
<dbReference type="WBParaSite" id="TREG1_1650.1">
    <property type="protein sequence ID" value="TREG1_1650.1"/>
    <property type="gene ID" value="TREG1_1650"/>
</dbReference>
<protein>
    <recommendedName>
        <fullName evidence="1">Reverse transcriptase domain-containing protein</fullName>
    </recommendedName>
</protein>
<sequence length="295" mass="33649">MKYIVYKGKSSAVLTEAGVPQGAVLSLLIFSFFLHDSPSSYDVNFVKYDDDLTVSLPVKCQSDRSKLNGFISEIRQWSRENRLTLNAPKCQTVNSTFRHKSDLNKLVSTHEVCNIDFTEIEAKPEIKYFGAILSADLSWSSLMLMISKKIFRLTFYIKKLRHSGITQPLLLQFVNSPILPIILYCSPLVFPGLLKKDYTLLCRMLKVVSRVSNVPLNQLVNILLDRHMDSCEKWAKSILSYSHHPLHSQLPPCISSGRTRSLCSEHKNSTIPYLARVLYDKGSIRRETYNLLNSQ</sequence>
<dbReference type="Pfam" id="PF00078">
    <property type="entry name" value="RVT_1"/>
    <property type="match status" value="1"/>
</dbReference>
<dbReference type="AlphaFoldDB" id="A0AA85JET6"/>